<evidence type="ECO:0000256" key="1">
    <source>
        <dbReference type="ARBA" id="ARBA00022714"/>
    </source>
</evidence>
<feature type="domain" description="Iron-binding zinc finger CDGSH type" evidence="5">
    <location>
        <begin position="47"/>
        <end position="78"/>
    </location>
</feature>
<gene>
    <name evidence="6" type="ORF">FHR98_002242</name>
</gene>
<protein>
    <submittedName>
        <fullName evidence="6">CDGSH-type Zn-finger protein</fullName>
    </submittedName>
</protein>
<dbReference type="Gene3D" id="3.40.5.90">
    <property type="entry name" value="CDGSH iron-sulfur domain, mitoNEET-type"/>
    <property type="match status" value="2"/>
</dbReference>
<evidence type="ECO:0000313" key="7">
    <source>
        <dbReference type="Proteomes" id="UP000581135"/>
    </source>
</evidence>
<dbReference type="PANTHER" id="PTHR46491:SF3">
    <property type="entry name" value="CDGSH IRON-SULFUR DOMAIN-CONTAINING PROTEIN 3, MITOCHONDRIAL"/>
    <property type="match status" value="1"/>
</dbReference>
<name>A0A839SV90_9PROT</name>
<keyword evidence="1" id="KW-0001">2Fe-2S</keyword>
<reference evidence="6 7" key="1">
    <citation type="submission" date="2020-08" db="EMBL/GenBank/DDBJ databases">
        <title>Genomic Encyclopedia of Type Strains, Phase III (KMG-III): the genomes of soil and plant-associated and newly described type strains.</title>
        <authorList>
            <person name="Whitman W."/>
        </authorList>
    </citation>
    <scope>NUCLEOTIDE SEQUENCE [LARGE SCALE GENOMIC DNA]</scope>
    <source>
        <strain evidence="6 7">CECT 8803</strain>
    </source>
</reference>
<dbReference type="Proteomes" id="UP000581135">
    <property type="component" value="Unassembled WGS sequence"/>
</dbReference>
<dbReference type="AlphaFoldDB" id="A0A839SV90"/>
<dbReference type="Pfam" id="PF09360">
    <property type="entry name" value="zf-CDGSH"/>
    <property type="match status" value="2"/>
</dbReference>
<dbReference type="GO" id="GO:0046872">
    <property type="term" value="F:metal ion binding"/>
    <property type="evidence" value="ECO:0007669"/>
    <property type="project" value="UniProtKB-KW"/>
</dbReference>
<evidence type="ECO:0000256" key="4">
    <source>
        <dbReference type="ARBA" id="ARBA00023014"/>
    </source>
</evidence>
<keyword evidence="3" id="KW-0408">Iron</keyword>
<dbReference type="InterPro" id="IPR052950">
    <property type="entry name" value="CISD"/>
</dbReference>
<dbReference type="InterPro" id="IPR042216">
    <property type="entry name" value="MitoNEET_CISD"/>
</dbReference>
<dbReference type="GO" id="GO:0051537">
    <property type="term" value="F:2 iron, 2 sulfur cluster binding"/>
    <property type="evidence" value="ECO:0007669"/>
    <property type="project" value="UniProtKB-KW"/>
</dbReference>
<organism evidence="6 7">
    <name type="scientific">Limibacillus halophilus</name>
    <dbReference type="NCBI Taxonomy" id="1579333"/>
    <lineage>
        <taxon>Bacteria</taxon>
        <taxon>Pseudomonadati</taxon>
        <taxon>Pseudomonadota</taxon>
        <taxon>Alphaproteobacteria</taxon>
        <taxon>Rhodospirillales</taxon>
        <taxon>Rhodovibrionaceae</taxon>
        <taxon>Limibacillus</taxon>
    </lineage>
</organism>
<feature type="domain" description="Iron-binding zinc finger CDGSH type" evidence="5">
    <location>
        <begin position="9"/>
        <end position="46"/>
    </location>
</feature>
<dbReference type="RefSeq" id="WP_183416769.1">
    <property type="nucleotide sequence ID" value="NZ_JACHXA010000006.1"/>
</dbReference>
<accession>A0A839SV90</accession>
<keyword evidence="2" id="KW-0479">Metal-binding</keyword>
<evidence type="ECO:0000259" key="5">
    <source>
        <dbReference type="SMART" id="SM00704"/>
    </source>
</evidence>
<keyword evidence="7" id="KW-1185">Reference proteome</keyword>
<comment type="caution">
    <text evidence="6">The sequence shown here is derived from an EMBL/GenBank/DDBJ whole genome shotgun (WGS) entry which is preliminary data.</text>
</comment>
<dbReference type="SMART" id="SM00704">
    <property type="entry name" value="ZnF_CDGSH"/>
    <property type="match status" value="2"/>
</dbReference>
<evidence type="ECO:0000256" key="2">
    <source>
        <dbReference type="ARBA" id="ARBA00022723"/>
    </source>
</evidence>
<evidence type="ECO:0000313" key="6">
    <source>
        <dbReference type="EMBL" id="MBB3065939.1"/>
    </source>
</evidence>
<sequence>MADPIPAQKGPYKVSVEAGRKYFWCACGRSQKQPFCDGSHKGTGLNPVPFSAEQSKDLWFCGCKATSKQPFCDGTHAKL</sequence>
<dbReference type="GO" id="GO:0005737">
    <property type="term" value="C:cytoplasm"/>
    <property type="evidence" value="ECO:0007669"/>
    <property type="project" value="UniProtKB-ARBA"/>
</dbReference>
<dbReference type="EMBL" id="JACHXA010000006">
    <property type="protein sequence ID" value="MBB3065939.1"/>
    <property type="molecule type" value="Genomic_DNA"/>
</dbReference>
<dbReference type="PANTHER" id="PTHR46491">
    <property type="entry name" value="CDGSH IRON SULFUR DOMAIN PROTEIN HOMOLOG"/>
    <property type="match status" value="1"/>
</dbReference>
<proteinExistence type="predicted"/>
<evidence type="ECO:0000256" key="3">
    <source>
        <dbReference type="ARBA" id="ARBA00023004"/>
    </source>
</evidence>
<dbReference type="InterPro" id="IPR018967">
    <property type="entry name" value="FeS-contain_CDGSH-typ"/>
</dbReference>
<keyword evidence="4" id="KW-0411">Iron-sulfur</keyword>